<evidence type="ECO:0000259" key="3">
    <source>
        <dbReference type="PROSITE" id="PS51186"/>
    </source>
</evidence>
<dbReference type="GO" id="GO:0005840">
    <property type="term" value="C:ribosome"/>
    <property type="evidence" value="ECO:0007669"/>
    <property type="project" value="UniProtKB-KW"/>
</dbReference>
<dbReference type="InterPro" id="IPR016181">
    <property type="entry name" value="Acyl_CoA_acyltransferase"/>
</dbReference>
<protein>
    <submittedName>
        <fullName evidence="4">Ribosomal protein S18 acetylase RimI</fullName>
    </submittedName>
</protein>
<dbReference type="AlphaFoldDB" id="A0A1H6ZL63"/>
<accession>A0A1H6ZL63</accession>
<dbReference type="PANTHER" id="PTHR43420">
    <property type="entry name" value="ACETYLTRANSFERASE"/>
    <property type="match status" value="1"/>
</dbReference>
<gene>
    <name evidence="4" type="ORF">SAMN05421637_2132</name>
</gene>
<organism evidence="4 5">
    <name type="scientific">Demequina mangrovi</name>
    <dbReference type="NCBI Taxonomy" id="1043493"/>
    <lineage>
        <taxon>Bacteria</taxon>
        <taxon>Bacillati</taxon>
        <taxon>Actinomycetota</taxon>
        <taxon>Actinomycetes</taxon>
        <taxon>Micrococcales</taxon>
        <taxon>Demequinaceae</taxon>
        <taxon>Demequina</taxon>
    </lineage>
</organism>
<dbReference type="eggNOG" id="COG0456">
    <property type="taxonomic scope" value="Bacteria"/>
</dbReference>
<dbReference type="Proteomes" id="UP000183315">
    <property type="component" value="Unassembled WGS sequence"/>
</dbReference>
<evidence type="ECO:0000256" key="2">
    <source>
        <dbReference type="ARBA" id="ARBA00023315"/>
    </source>
</evidence>
<reference evidence="5" key="1">
    <citation type="submission" date="2016-10" db="EMBL/GenBank/DDBJ databases">
        <authorList>
            <person name="Varghese N."/>
        </authorList>
    </citation>
    <scope>NUCLEOTIDE SEQUENCE [LARGE SCALE GENOMIC DNA]</scope>
    <source>
        <strain evidence="5">DSM 24868</strain>
    </source>
</reference>
<evidence type="ECO:0000313" key="4">
    <source>
        <dbReference type="EMBL" id="SEJ52287.1"/>
    </source>
</evidence>
<dbReference type="GO" id="GO:0016747">
    <property type="term" value="F:acyltransferase activity, transferring groups other than amino-acyl groups"/>
    <property type="evidence" value="ECO:0007669"/>
    <property type="project" value="InterPro"/>
</dbReference>
<feature type="domain" description="N-acetyltransferase" evidence="3">
    <location>
        <begin position="25"/>
        <end position="175"/>
    </location>
</feature>
<dbReference type="InterPro" id="IPR050680">
    <property type="entry name" value="YpeA/RimI_acetyltransf"/>
</dbReference>
<keyword evidence="1" id="KW-0808">Transferase</keyword>
<dbReference type="Pfam" id="PF00583">
    <property type="entry name" value="Acetyltransf_1"/>
    <property type="match status" value="1"/>
</dbReference>
<dbReference type="EMBL" id="FNZI01000004">
    <property type="protein sequence ID" value="SEJ52287.1"/>
    <property type="molecule type" value="Genomic_DNA"/>
</dbReference>
<evidence type="ECO:0000256" key="1">
    <source>
        <dbReference type="ARBA" id="ARBA00022679"/>
    </source>
</evidence>
<keyword evidence="5" id="KW-1185">Reference proteome</keyword>
<keyword evidence="4" id="KW-0689">Ribosomal protein</keyword>
<dbReference type="CDD" id="cd04301">
    <property type="entry name" value="NAT_SF"/>
    <property type="match status" value="1"/>
</dbReference>
<evidence type="ECO:0000313" key="5">
    <source>
        <dbReference type="Proteomes" id="UP000183315"/>
    </source>
</evidence>
<dbReference type="PROSITE" id="PS51186">
    <property type="entry name" value="GNAT"/>
    <property type="match status" value="1"/>
</dbReference>
<dbReference type="InterPro" id="IPR000182">
    <property type="entry name" value="GNAT_dom"/>
</dbReference>
<name>A0A1H6ZL63_9MICO</name>
<dbReference type="STRING" id="1043493.SAMN05421637_2132"/>
<sequence>MTRPVDRIVMVAPVDAILQASAPWPHVRAAVPEDIPWIAGAVWDAYPQRPPYEPEWDDVVASTQSMFKNEAGDFMPVASPVGLTEDGEVAGIVTVVQRCTLRDDLPDAPYVLDCITLPDHRRTGVASGLIAASARALKAVGEREMALTVDADNEDALRVYTRLGFVETMRRPASA</sequence>
<keyword evidence="2" id="KW-0012">Acyltransferase</keyword>
<keyword evidence="4" id="KW-0687">Ribonucleoprotein</keyword>
<dbReference type="Gene3D" id="3.40.630.30">
    <property type="match status" value="1"/>
</dbReference>
<proteinExistence type="predicted"/>
<dbReference type="SUPFAM" id="SSF55729">
    <property type="entry name" value="Acyl-CoA N-acyltransferases (Nat)"/>
    <property type="match status" value="1"/>
</dbReference>